<dbReference type="PROSITE" id="PS00211">
    <property type="entry name" value="ABC_TRANSPORTER_1"/>
    <property type="match status" value="1"/>
</dbReference>
<dbReference type="PANTHER" id="PTHR11384:SF67">
    <property type="entry name" value="ATP-BINDING CASSETTE SUB-FAMILY D MEMBER 1"/>
    <property type="match status" value="1"/>
</dbReference>
<evidence type="ECO:0000256" key="2">
    <source>
        <dbReference type="ARBA" id="ARBA00022448"/>
    </source>
</evidence>
<protein>
    <submittedName>
        <fullName evidence="13">ATP-binding cassette long-chain fatty acid transporter pxa1</fullName>
    </submittedName>
</protein>
<dbReference type="CDD" id="cd03223">
    <property type="entry name" value="ABCD_peroxisomal_ALDP"/>
    <property type="match status" value="1"/>
</dbReference>
<evidence type="ECO:0000256" key="5">
    <source>
        <dbReference type="ARBA" id="ARBA00022840"/>
    </source>
</evidence>
<keyword evidence="7 10" id="KW-0472">Membrane</keyword>
<reference evidence="13 14" key="1">
    <citation type="submission" date="2023-08" db="EMBL/GenBank/DDBJ databases">
        <title>Black Yeasts Isolated from many extreme environments.</title>
        <authorList>
            <person name="Coleine C."/>
            <person name="Stajich J.E."/>
            <person name="Selbmann L."/>
        </authorList>
    </citation>
    <scope>NUCLEOTIDE SEQUENCE [LARGE SCALE GENOMIC DNA]</scope>
    <source>
        <strain evidence="13 14">CCFEE 5935</strain>
    </source>
</reference>
<gene>
    <name evidence="13" type="primary">PXA1</name>
    <name evidence="13" type="ORF">LTR77_004029</name>
</gene>
<proteinExistence type="inferred from homology"/>
<feature type="region of interest" description="Disordered" evidence="9">
    <location>
        <begin position="427"/>
        <end position="446"/>
    </location>
</feature>
<evidence type="ECO:0000256" key="7">
    <source>
        <dbReference type="ARBA" id="ARBA00023136"/>
    </source>
</evidence>
<evidence type="ECO:0000256" key="1">
    <source>
        <dbReference type="ARBA" id="ARBA00008575"/>
    </source>
</evidence>
<dbReference type="InterPro" id="IPR011527">
    <property type="entry name" value="ABC1_TM_dom"/>
</dbReference>
<dbReference type="Gene3D" id="3.40.50.300">
    <property type="entry name" value="P-loop containing nucleotide triphosphate hydrolases"/>
    <property type="match status" value="1"/>
</dbReference>
<evidence type="ECO:0000256" key="8">
    <source>
        <dbReference type="SAM" id="Coils"/>
    </source>
</evidence>
<evidence type="ECO:0000259" key="12">
    <source>
        <dbReference type="PROSITE" id="PS50929"/>
    </source>
</evidence>
<keyword evidence="2" id="KW-0813">Transport</keyword>
<evidence type="ECO:0000313" key="14">
    <source>
        <dbReference type="Proteomes" id="UP001337655"/>
    </source>
</evidence>
<dbReference type="AlphaFoldDB" id="A0AAV9PFV5"/>
<accession>A0AAV9PFV5</accession>
<keyword evidence="6 10" id="KW-1133">Transmembrane helix</keyword>
<dbReference type="SUPFAM" id="SSF90123">
    <property type="entry name" value="ABC transporter transmembrane region"/>
    <property type="match status" value="1"/>
</dbReference>
<dbReference type="SMART" id="SM00382">
    <property type="entry name" value="AAA"/>
    <property type="match status" value="1"/>
</dbReference>
<feature type="transmembrane region" description="Helical" evidence="10">
    <location>
        <begin position="44"/>
        <end position="61"/>
    </location>
</feature>
<dbReference type="InterPro" id="IPR003439">
    <property type="entry name" value="ABC_transporter-like_ATP-bd"/>
</dbReference>
<dbReference type="GO" id="GO:0015910">
    <property type="term" value="P:long-chain fatty acid import into peroxisome"/>
    <property type="evidence" value="ECO:0007669"/>
    <property type="project" value="TreeGrafter"/>
</dbReference>
<feature type="coiled-coil region" evidence="8">
    <location>
        <begin position="748"/>
        <end position="785"/>
    </location>
</feature>
<dbReference type="Pfam" id="PF06472">
    <property type="entry name" value="ABC_membrane_2"/>
    <property type="match status" value="1"/>
</dbReference>
<dbReference type="GO" id="GO:0005324">
    <property type="term" value="F:long-chain fatty acid transmembrane transporter activity"/>
    <property type="evidence" value="ECO:0007669"/>
    <property type="project" value="TreeGrafter"/>
</dbReference>
<comment type="similarity">
    <text evidence="1">Belongs to the ABC transporter superfamily. ABCD family. Peroxisomal fatty acyl CoA transporter (TC 3.A.1.203) subfamily.</text>
</comment>
<dbReference type="GO" id="GO:0042760">
    <property type="term" value="P:very long-chain fatty acid catabolic process"/>
    <property type="evidence" value="ECO:0007669"/>
    <property type="project" value="TreeGrafter"/>
</dbReference>
<evidence type="ECO:0000256" key="9">
    <source>
        <dbReference type="SAM" id="MobiDB-lite"/>
    </source>
</evidence>
<sequence length="814" mass="91135">MAAQSTLRPSKSERLFNTFYERLVNVVNRWQQRNRLSKATARRLVAIAFTLTIVVGGYGGYRWRRERRKSRDEGRQLMRLNSSKRLKDGDRVLYVDRKGQPSRVDIHPTKQSTFDAHKRLFLGSAVPSGHIRPGLNQAFLHQISTLLTIMIPRWRSKEAALLSMHAVCLLARTYLTIVVAHIEGGINGDLVAVKGRSFFKKVGWFLLAGLVGSGVNHQIKFLQSKISIAFRTRLTRYIHDLYLNGNLAYYKLHNLDGSIEGADQYITHDVTLFCDAAASLMSSLGKPLVDLFVLNYQLYRSLGRLGISALLINYFFTASLLSKATPPFGRLKAKEGQKEGEFRSMHARLIANAEEVAFYAGGATEKKQLSAEFRSLKQFMEAVYRTRIAYHTLEDYVLKYSWSAYGYLISSLPVFLPMIGELAQPPRRNVDGDTAESCNDPNEKSSTRMQQFIVNKQIMLNLADAGTRMMYSIKDLSELAGYTSRVFNLISSLHRVNANAHYTHKNRYPEPYSLADVGGSMVLGFDGVRLEEVPIVAPGLWPMGGEELTETLSLHVRPGEHVLITGPNGAGKSSVARVVAGLWPTYRGITCRPRAVGEDGIMFIPQRPYLSNGTLRDQIIYPHTQSEMVAAGQQDGDLQAVLDEAKLGYLVTREGGFDTSKAWKDVFSGGEKQRMGIARLLYHQPKYAFVDEGTSAVSADVEGGLYESCKAKGITLLTISTRASLKRYHNFLLTLGLGEDASQYEFVRIGTQSERASAEEELNELRERLRAAGDLRQRREEIEEELGRVWVEKKEAGAGEVLERAEYEEQSAGG</sequence>
<dbReference type="InterPro" id="IPR017871">
    <property type="entry name" value="ABC_transporter-like_CS"/>
</dbReference>
<dbReference type="GO" id="GO:0016887">
    <property type="term" value="F:ATP hydrolysis activity"/>
    <property type="evidence" value="ECO:0007669"/>
    <property type="project" value="InterPro"/>
</dbReference>
<dbReference type="PANTHER" id="PTHR11384">
    <property type="entry name" value="ATP-BINDING CASSETTE, SUB-FAMILY D MEMBER"/>
    <property type="match status" value="1"/>
</dbReference>
<dbReference type="GO" id="GO:0140359">
    <property type="term" value="F:ABC-type transporter activity"/>
    <property type="evidence" value="ECO:0007669"/>
    <property type="project" value="InterPro"/>
</dbReference>
<dbReference type="GO" id="GO:0007031">
    <property type="term" value="P:peroxisome organization"/>
    <property type="evidence" value="ECO:0007669"/>
    <property type="project" value="TreeGrafter"/>
</dbReference>
<dbReference type="RefSeq" id="XP_064659913.1">
    <property type="nucleotide sequence ID" value="XM_064801283.1"/>
</dbReference>
<keyword evidence="3 10" id="KW-0812">Transmembrane</keyword>
<evidence type="ECO:0000256" key="4">
    <source>
        <dbReference type="ARBA" id="ARBA00022741"/>
    </source>
</evidence>
<dbReference type="GeneID" id="89925375"/>
<feature type="domain" description="ABC transporter" evidence="11">
    <location>
        <begin position="528"/>
        <end position="774"/>
    </location>
</feature>
<dbReference type="InterPro" id="IPR003593">
    <property type="entry name" value="AAA+_ATPase"/>
</dbReference>
<dbReference type="PROSITE" id="PS50929">
    <property type="entry name" value="ABC_TM1F"/>
    <property type="match status" value="1"/>
</dbReference>
<dbReference type="GO" id="GO:0006635">
    <property type="term" value="P:fatty acid beta-oxidation"/>
    <property type="evidence" value="ECO:0007669"/>
    <property type="project" value="TreeGrafter"/>
</dbReference>
<evidence type="ECO:0000256" key="10">
    <source>
        <dbReference type="SAM" id="Phobius"/>
    </source>
</evidence>
<name>A0AAV9PFV5_9PEZI</name>
<keyword evidence="8" id="KW-0175">Coiled coil</keyword>
<dbReference type="EMBL" id="JAVRRT010000006">
    <property type="protein sequence ID" value="KAK5170885.1"/>
    <property type="molecule type" value="Genomic_DNA"/>
</dbReference>
<evidence type="ECO:0000256" key="6">
    <source>
        <dbReference type="ARBA" id="ARBA00022989"/>
    </source>
</evidence>
<evidence type="ECO:0000256" key="3">
    <source>
        <dbReference type="ARBA" id="ARBA00022692"/>
    </source>
</evidence>
<keyword evidence="4" id="KW-0547">Nucleotide-binding</keyword>
<dbReference type="SUPFAM" id="SSF52540">
    <property type="entry name" value="P-loop containing nucleoside triphosphate hydrolases"/>
    <property type="match status" value="1"/>
</dbReference>
<dbReference type="InterPro" id="IPR050835">
    <property type="entry name" value="ABC_transporter_sub-D"/>
</dbReference>
<dbReference type="PROSITE" id="PS50893">
    <property type="entry name" value="ABC_TRANSPORTER_2"/>
    <property type="match status" value="1"/>
</dbReference>
<dbReference type="GO" id="GO:0005778">
    <property type="term" value="C:peroxisomal membrane"/>
    <property type="evidence" value="ECO:0007669"/>
    <property type="project" value="TreeGrafter"/>
</dbReference>
<evidence type="ECO:0000259" key="11">
    <source>
        <dbReference type="PROSITE" id="PS50893"/>
    </source>
</evidence>
<dbReference type="InterPro" id="IPR036640">
    <property type="entry name" value="ABC1_TM_sf"/>
</dbReference>
<keyword evidence="14" id="KW-1185">Reference proteome</keyword>
<dbReference type="Proteomes" id="UP001337655">
    <property type="component" value="Unassembled WGS sequence"/>
</dbReference>
<dbReference type="GO" id="GO:0005524">
    <property type="term" value="F:ATP binding"/>
    <property type="evidence" value="ECO:0007669"/>
    <property type="project" value="UniProtKB-KW"/>
</dbReference>
<organism evidence="13 14">
    <name type="scientific">Saxophila tyrrhenica</name>
    <dbReference type="NCBI Taxonomy" id="1690608"/>
    <lineage>
        <taxon>Eukaryota</taxon>
        <taxon>Fungi</taxon>
        <taxon>Dikarya</taxon>
        <taxon>Ascomycota</taxon>
        <taxon>Pezizomycotina</taxon>
        <taxon>Dothideomycetes</taxon>
        <taxon>Dothideomycetidae</taxon>
        <taxon>Mycosphaerellales</taxon>
        <taxon>Extremaceae</taxon>
        <taxon>Saxophila</taxon>
    </lineage>
</organism>
<evidence type="ECO:0000313" key="13">
    <source>
        <dbReference type="EMBL" id="KAK5170885.1"/>
    </source>
</evidence>
<dbReference type="Pfam" id="PF00005">
    <property type="entry name" value="ABC_tran"/>
    <property type="match status" value="1"/>
</dbReference>
<dbReference type="InterPro" id="IPR027417">
    <property type="entry name" value="P-loop_NTPase"/>
</dbReference>
<keyword evidence="5 13" id="KW-0067">ATP-binding</keyword>
<comment type="caution">
    <text evidence="13">The sequence shown here is derived from an EMBL/GenBank/DDBJ whole genome shotgun (WGS) entry which is preliminary data.</text>
</comment>
<feature type="domain" description="ABC transmembrane type-1" evidence="12">
    <location>
        <begin position="166"/>
        <end position="393"/>
    </location>
</feature>